<dbReference type="RefSeq" id="XP_024336778.1">
    <property type="nucleotide sequence ID" value="XM_024479510.1"/>
</dbReference>
<dbReference type="EMBL" id="KZ110601">
    <property type="protein sequence ID" value="OSX59984.1"/>
    <property type="molecule type" value="Genomic_DNA"/>
</dbReference>
<evidence type="ECO:0000313" key="1">
    <source>
        <dbReference type="EMBL" id="OSX59984.1"/>
    </source>
</evidence>
<organism evidence="1 2">
    <name type="scientific">Postia placenta MAD-698-R-SB12</name>
    <dbReference type="NCBI Taxonomy" id="670580"/>
    <lineage>
        <taxon>Eukaryota</taxon>
        <taxon>Fungi</taxon>
        <taxon>Dikarya</taxon>
        <taxon>Basidiomycota</taxon>
        <taxon>Agaricomycotina</taxon>
        <taxon>Agaricomycetes</taxon>
        <taxon>Polyporales</taxon>
        <taxon>Adustoporiaceae</taxon>
        <taxon>Rhodonia</taxon>
    </lineage>
</organism>
<proteinExistence type="predicted"/>
<keyword evidence="2" id="KW-1185">Reference proteome</keyword>
<dbReference type="GeneID" id="36324460"/>
<gene>
    <name evidence="1" type="ORF">POSPLADRAFT_1048431</name>
</gene>
<dbReference type="AlphaFoldDB" id="A0A1X6MUC1"/>
<accession>A0A1X6MUC1</accession>
<name>A0A1X6MUC1_9APHY</name>
<dbReference type="Proteomes" id="UP000194127">
    <property type="component" value="Unassembled WGS sequence"/>
</dbReference>
<sequence length="55" mass="5965">MSDPQPHTSDIKHALSTYAQEMFHYTFGLWMEVSKRAEATAASTATSSEAGKSGD</sequence>
<protein>
    <submittedName>
        <fullName evidence="1">Uncharacterized protein</fullName>
    </submittedName>
</protein>
<evidence type="ECO:0000313" key="2">
    <source>
        <dbReference type="Proteomes" id="UP000194127"/>
    </source>
</evidence>
<reference evidence="1 2" key="1">
    <citation type="submission" date="2017-04" db="EMBL/GenBank/DDBJ databases">
        <title>Genome Sequence of the Model Brown-Rot Fungus Postia placenta SB12.</title>
        <authorList>
            <consortium name="DOE Joint Genome Institute"/>
            <person name="Gaskell J."/>
            <person name="Kersten P."/>
            <person name="Larrondo L.F."/>
            <person name="Canessa P."/>
            <person name="Martinez D."/>
            <person name="Hibbett D."/>
            <person name="Schmoll M."/>
            <person name="Kubicek C.P."/>
            <person name="Martinez A.T."/>
            <person name="Yadav J."/>
            <person name="Master E."/>
            <person name="Magnuson J.K."/>
            <person name="James T."/>
            <person name="Yaver D."/>
            <person name="Berka R."/>
            <person name="Labutti K."/>
            <person name="Lipzen A."/>
            <person name="Aerts A."/>
            <person name="Barry K."/>
            <person name="Henrissat B."/>
            <person name="Blanchette R."/>
            <person name="Grigoriev I."/>
            <person name="Cullen D."/>
        </authorList>
    </citation>
    <scope>NUCLEOTIDE SEQUENCE [LARGE SCALE GENOMIC DNA]</scope>
    <source>
        <strain evidence="1 2">MAD-698-R-SB12</strain>
    </source>
</reference>